<dbReference type="Pfam" id="PF02361">
    <property type="entry name" value="CbiQ"/>
    <property type="match status" value="1"/>
</dbReference>
<evidence type="ECO:0000256" key="5">
    <source>
        <dbReference type="SAM" id="Phobius"/>
    </source>
</evidence>
<dbReference type="HOGENOM" id="CLU_056469_2_2_0"/>
<evidence type="ECO:0000256" key="3">
    <source>
        <dbReference type="ARBA" id="ARBA00022989"/>
    </source>
</evidence>
<evidence type="ECO:0000256" key="4">
    <source>
        <dbReference type="ARBA" id="ARBA00023136"/>
    </source>
</evidence>
<evidence type="ECO:0000256" key="2">
    <source>
        <dbReference type="ARBA" id="ARBA00022692"/>
    </source>
</evidence>
<feature type="transmembrane region" description="Helical" evidence="5">
    <location>
        <begin position="247"/>
        <end position="266"/>
    </location>
</feature>
<sequence>MEVLKTFPIGQYIPANSILHGLDAKAKIIASFWLIVFIFLIRLNLSYLFFFLLIMLGIFLSSLPLKYFLRSLKPVYFLVLFTFIIHFFFGEEGGRVFWRFGIIHITELGIKMAIFMSLRLIFIVMITSLLTLTTSVLELAQALEDLLKPLKYFKFPVHEFSMMMTIAIRFVPTLLDETDKIIKAQKARGAEFGKGNIVNQAKSLLPVIIPLFVNAFRRANELAEAMESRCYRGGEGRTRYRRTYWTLKETSFIFFIGIYSALLLIFF</sequence>
<accession>B8E1G4</accession>
<dbReference type="InterPro" id="IPR003339">
    <property type="entry name" value="ABC/ECF_trnsptr_transmembrane"/>
</dbReference>
<reference evidence="7" key="1">
    <citation type="journal article" date="2016" name="Front. Microbiol.">
        <title>The complete genome sequence of hyperthermophile Dictyoglomus turgidum DSM 6724 reveals a specialized carbohydrate fermentor.</title>
        <authorList>
            <person name="Brumm P.J."/>
            <person name="Gowda K."/>
            <person name="Robb F.T."/>
            <person name="Mead D.A."/>
        </authorList>
    </citation>
    <scope>NUCLEOTIDE SEQUENCE [LARGE SCALE GENOMIC DNA]</scope>
    <source>
        <strain evidence="7">DSM 6724 / Z-1310</strain>
    </source>
</reference>
<dbReference type="OrthoDB" id="8075495at2"/>
<comment type="subcellular location">
    <subcellularLocation>
        <location evidence="1">Membrane</location>
        <topology evidence="1">Multi-pass membrane protein</topology>
    </subcellularLocation>
</comment>
<proteinExistence type="predicted"/>
<name>B8E1G4_DICTD</name>
<dbReference type="GO" id="GO:0005886">
    <property type="term" value="C:plasma membrane"/>
    <property type="evidence" value="ECO:0000318"/>
    <property type="project" value="GO_Central"/>
</dbReference>
<dbReference type="PANTHER" id="PTHR33514:SF13">
    <property type="entry name" value="PROTEIN ABCI12, CHLOROPLASTIC"/>
    <property type="match status" value="1"/>
</dbReference>
<dbReference type="AlphaFoldDB" id="B8E1G4"/>
<dbReference type="EMBL" id="CP001251">
    <property type="protein sequence ID" value="ACK42292.1"/>
    <property type="molecule type" value="Genomic_DNA"/>
</dbReference>
<dbReference type="KEGG" id="dtu:Dtur_1012"/>
<evidence type="ECO:0000313" key="6">
    <source>
        <dbReference type="EMBL" id="ACK42292.1"/>
    </source>
</evidence>
<gene>
    <name evidence="6" type="ordered locus">Dtur_1012</name>
</gene>
<dbReference type="EnsemblBacteria" id="ACK42292">
    <property type="protein sequence ID" value="ACK42292"/>
    <property type="gene ID" value="Dtur_1012"/>
</dbReference>
<keyword evidence="4 5" id="KW-0472">Membrane</keyword>
<evidence type="ECO:0000256" key="1">
    <source>
        <dbReference type="ARBA" id="ARBA00004141"/>
    </source>
</evidence>
<dbReference type="STRING" id="515635.Dtur_1012"/>
<organism evidence="6 7">
    <name type="scientific">Dictyoglomus turgidum (strain DSM 6724 / Z-1310)</name>
    <dbReference type="NCBI Taxonomy" id="515635"/>
    <lineage>
        <taxon>Bacteria</taxon>
        <taxon>Pseudomonadati</taxon>
        <taxon>Dictyoglomota</taxon>
        <taxon>Dictyoglomia</taxon>
        <taxon>Dictyoglomales</taxon>
        <taxon>Dictyoglomaceae</taxon>
        <taxon>Dictyoglomus</taxon>
    </lineage>
</organism>
<dbReference type="CDD" id="cd16914">
    <property type="entry name" value="EcfT"/>
    <property type="match status" value="1"/>
</dbReference>
<keyword evidence="3 5" id="KW-1133">Transmembrane helix</keyword>
<keyword evidence="2 5" id="KW-0812">Transmembrane</keyword>
<feature type="transmembrane region" description="Helical" evidence="5">
    <location>
        <begin position="112"/>
        <end position="137"/>
    </location>
</feature>
<feature type="transmembrane region" description="Helical" evidence="5">
    <location>
        <begin position="75"/>
        <end position="91"/>
    </location>
</feature>
<dbReference type="FunCoup" id="B8E1G4">
    <property type="interactions" value="235"/>
</dbReference>
<dbReference type="Proteomes" id="UP000007719">
    <property type="component" value="Chromosome"/>
</dbReference>
<protein>
    <submittedName>
        <fullName evidence="6">Cobalt transport protein</fullName>
    </submittedName>
</protein>
<evidence type="ECO:0000313" key="7">
    <source>
        <dbReference type="Proteomes" id="UP000007719"/>
    </source>
</evidence>
<feature type="transmembrane region" description="Helical" evidence="5">
    <location>
        <begin position="157"/>
        <end position="175"/>
    </location>
</feature>
<keyword evidence="7" id="KW-1185">Reference proteome</keyword>
<dbReference type="PATRIC" id="fig|515635.4.peg.1049"/>
<dbReference type="RefSeq" id="WP_012583375.1">
    <property type="nucleotide sequence ID" value="NC_011661.1"/>
</dbReference>
<dbReference type="InParanoid" id="B8E1G4"/>
<dbReference type="eggNOG" id="COG0619">
    <property type="taxonomic scope" value="Bacteria"/>
</dbReference>
<dbReference type="PANTHER" id="PTHR33514">
    <property type="entry name" value="PROTEIN ABCI12, CHLOROPLASTIC"/>
    <property type="match status" value="1"/>
</dbReference>